<dbReference type="STRING" id="1936003.STSP2_00629"/>
<evidence type="ECO:0000313" key="3">
    <source>
        <dbReference type="Proteomes" id="UP000189674"/>
    </source>
</evidence>
<accession>A0A1U9NHR5</accession>
<keyword evidence="1" id="KW-0812">Transmembrane</keyword>
<dbReference type="AlphaFoldDB" id="A0A1U9NHR5"/>
<sequence>MISLAGFGVVGKLFVWNGCFGWFGVVSVGEMVIMRGLGAGFERLSVFLIVMDSVFRFLGIY</sequence>
<proteinExistence type="predicted"/>
<dbReference type="KEGG" id="alus:STSP2_00629"/>
<gene>
    <name evidence="2" type="ORF">STSP2_00629</name>
</gene>
<protein>
    <submittedName>
        <fullName evidence="2">Uncharacterized protein</fullName>
    </submittedName>
</protein>
<dbReference type="Proteomes" id="UP000189674">
    <property type="component" value="Chromosome"/>
</dbReference>
<evidence type="ECO:0000313" key="2">
    <source>
        <dbReference type="EMBL" id="AQT67482.1"/>
    </source>
</evidence>
<keyword evidence="1" id="KW-1133">Transmembrane helix</keyword>
<feature type="transmembrane region" description="Helical" evidence="1">
    <location>
        <begin position="13"/>
        <end position="32"/>
    </location>
</feature>
<reference evidence="3" key="1">
    <citation type="submission" date="2017-02" db="EMBL/GenBank/DDBJ databases">
        <title>Comparative genomics and description of representatives of a novel lineage of planctomycetes thriving in anoxic sediments.</title>
        <authorList>
            <person name="Spring S."/>
            <person name="Bunk B."/>
            <person name="Sproer C."/>
        </authorList>
    </citation>
    <scope>NUCLEOTIDE SEQUENCE [LARGE SCALE GENOMIC DNA]</scope>
    <source>
        <strain evidence="3">ST-NAGAB-D1</strain>
    </source>
</reference>
<keyword evidence="3" id="KW-1185">Reference proteome</keyword>
<evidence type="ECO:0000256" key="1">
    <source>
        <dbReference type="SAM" id="Phobius"/>
    </source>
</evidence>
<organism evidence="2 3">
    <name type="scientific">Anaerohalosphaera lusitana</name>
    <dbReference type="NCBI Taxonomy" id="1936003"/>
    <lineage>
        <taxon>Bacteria</taxon>
        <taxon>Pseudomonadati</taxon>
        <taxon>Planctomycetota</taxon>
        <taxon>Phycisphaerae</taxon>
        <taxon>Sedimentisphaerales</taxon>
        <taxon>Anaerohalosphaeraceae</taxon>
        <taxon>Anaerohalosphaera</taxon>
    </lineage>
</organism>
<dbReference type="EMBL" id="CP019791">
    <property type="protein sequence ID" value="AQT67482.1"/>
    <property type="molecule type" value="Genomic_DNA"/>
</dbReference>
<keyword evidence="1" id="KW-0472">Membrane</keyword>
<name>A0A1U9NHR5_9BACT</name>